<keyword evidence="1" id="KW-0812">Transmembrane</keyword>
<proteinExistence type="predicted"/>
<keyword evidence="1" id="KW-0472">Membrane</keyword>
<evidence type="ECO:0000313" key="3">
    <source>
        <dbReference type="Proteomes" id="UP000280598"/>
    </source>
</evidence>
<evidence type="ECO:0000313" key="2">
    <source>
        <dbReference type="EMBL" id="RMZ15597.1"/>
    </source>
</evidence>
<feature type="transmembrane region" description="Helical" evidence="1">
    <location>
        <begin position="20"/>
        <end position="41"/>
    </location>
</feature>
<name>A0A3M7HQW6_HORWE</name>
<comment type="caution">
    <text evidence="2">The sequence shown here is derived from an EMBL/GenBank/DDBJ whole genome shotgun (WGS) entry which is preliminary data.</text>
</comment>
<dbReference type="AlphaFoldDB" id="A0A3M7HQW6"/>
<dbReference type="Proteomes" id="UP000280598">
    <property type="component" value="Unassembled WGS sequence"/>
</dbReference>
<gene>
    <name evidence="2" type="ORF">D0860_01549</name>
</gene>
<accession>A0A3M7HQW6</accession>
<reference evidence="2 3" key="1">
    <citation type="journal article" date="2018" name="BMC Genomics">
        <title>Genomic evidence for intraspecific hybridization in a clonal and extremely halotolerant yeast.</title>
        <authorList>
            <person name="Gostincar C."/>
            <person name="Stajich J.E."/>
            <person name="Zupancic J."/>
            <person name="Zalar P."/>
            <person name="Gunde-Cimerman N."/>
        </authorList>
    </citation>
    <scope>NUCLEOTIDE SEQUENCE [LARGE SCALE GENOMIC DNA]</scope>
    <source>
        <strain evidence="2 3">EXF-562</strain>
    </source>
</reference>
<evidence type="ECO:0000256" key="1">
    <source>
        <dbReference type="SAM" id="Phobius"/>
    </source>
</evidence>
<organism evidence="2 3">
    <name type="scientific">Hortaea werneckii</name>
    <name type="common">Black yeast</name>
    <name type="synonym">Cladosporium werneckii</name>
    <dbReference type="NCBI Taxonomy" id="91943"/>
    <lineage>
        <taxon>Eukaryota</taxon>
        <taxon>Fungi</taxon>
        <taxon>Dikarya</taxon>
        <taxon>Ascomycota</taxon>
        <taxon>Pezizomycotina</taxon>
        <taxon>Dothideomycetes</taxon>
        <taxon>Dothideomycetidae</taxon>
        <taxon>Mycosphaerellales</taxon>
        <taxon>Teratosphaeriaceae</taxon>
        <taxon>Hortaea</taxon>
    </lineage>
</organism>
<protein>
    <submittedName>
        <fullName evidence="2">Uncharacterized protein</fullName>
    </submittedName>
</protein>
<dbReference type="EMBL" id="QWIS01000018">
    <property type="protein sequence ID" value="RMZ15597.1"/>
    <property type="molecule type" value="Genomic_DNA"/>
</dbReference>
<keyword evidence="1" id="KW-1133">Transmembrane helix</keyword>
<sequence length="77" mass="8302">MTIVIPYMINPDEADLGGKMGFFFGALSALGLVWSFFRCLLGSSRVGEWTNVANLSAQGISGRIGVVVVYFVNRGAR</sequence>